<gene>
    <name evidence="1" type="ORF">F511_36630</name>
</gene>
<accession>A0A2Z7B4H1</accession>
<feature type="non-terminal residue" evidence="1">
    <location>
        <position position="1"/>
    </location>
</feature>
<dbReference type="EMBL" id="KV011227">
    <property type="protein sequence ID" value="KZV26477.1"/>
    <property type="molecule type" value="Genomic_DNA"/>
</dbReference>
<dbReference type="AlphaFoldDB" id="A0A2Z7B4H1"/>
<evidence type="ECO:0000313" key="1">
    <source>
        <dbReference type="EMBL" id="KZV26477.1"/>
    </source>
</evidence>
<dbReference type="Proteomes" id="UP000250235">
    <property type="component" value="Unassembled WGS sequence"/>
</dbReference>
<keyword evidence="2" id="KW-1185">Reference proteome</keyword>
<reference evidence="1 2" key="1">
    <citation type="journal article" date="2015" name="Proc. Natl. Acad. Sci. U.S.A.">
        <title>The resurrection genome of Boea hygrometrica: A blueprint for survival of dehydration.</title>
        <authorList>
            <person name="Xiao L."/>
            <person name="Yang G."/>
            <person name="Zhang L."/>
            <person name="Yang X."/>
            <person name="Zhao S."/>
            <person name="Ji Z."/>
            <person name="Zhou Q."/>
            <person name="Hu M."/>
            <person name="Wang Y."/>
            <person name="Chen M."/>
            <person name="Xu Y."/>
            <person name="Jin H."/>
            <person name="Xiao X."/>
            <person name="Hu G."/>
            <person name="Bao F."/>
            <person name="Hu Y."/>
            <person name="Wan P."/>
            <person name="Li L."/>
            <person name="Deng X."/>
            <person name="Kuang T."/>
            <person name="Xiang C."/>
            <person name="Zhu J.K."/>
            <person name="Oliver M.J."/>
            <person name="He Y."/>
        </authorList>
    </citation>
    <scope>NUCLEOTIDE SEQUENCE [LARGE SCALE GENOMIC DNA]</scope>
    <source>
        <strain evidence="2">cv. XS01</strain>
    </source>
</reference>
<sequence>GEWKSNNDEIPVFKWCSRSGCKWAAIPLDGEICSVGYIRSEMYKIMGLVGTERLRISYVPDVRHWHIRPIYIENDNDLRAYLYFDCPKDMHVLHVEVEPCIIYEEVGMESRALDIFVGSAELGDAILTETVGGGNVTDYCYDEYFDRNIVSTEEVSVSEYALMNNVTEQENDVEEDIGVGVVHLEDVEHIVTQPDEFNVRPSGDTFSFTDGSNLYVGQEFQRGFCV</sequence>
<name>A0A2Z7B4H1_9LAMI</name>
<organism evidence="1 2">
    <name type="scientific">Dorcoceras hygrometricum</name>
    <dbReference type="NCBI Taxonomy" id="472368"/>
    <lineage>
        <taxon>Eukaryota</taxon>
        <taxon>Viridiplantae</taxon>
        <taxon>Streptophyta</taxon>
        <taxon>Embryophyta</taxon>
        <taxon>Tracheophyta</taxon>
        <taxon>Spermatophyta</taxon>
        <taxon>Magnoliopsida</taxon>
        <taxon>eudicotyledons</taxon>
        <taxon>Gunneridae</taxon>
        <taxon>Pentapetalae</taxon>
        <taxon>asterids</taxon>
        <taxon>lamiids</taxon>
        <taxon>Lamiales</taxon>
        <taxon>Gesneriaceae</taxon>
        <taxon>Didymocarpoideae</taxon>
        <taxon>Trichosporeae</taxon>
        <taxon>Loxocarpinae</taxon>
        <taxon>Dorcoceras</taxon>
    </lineage>
</organism>
<protein>
    <submittedName>
        <fullName evidence="1">Uncharacterized protein</fullName>
    </submittedName>
</protein>
<evidence type="ECO:0000313" key="2">
    <source>
        <dbReference type="Proteomes" id="UP000250235"/>
    </source>
</evidence>
<proteinExistence type="predicted"/>